<comment type="caution">
    <text evidence="3">The sequence shown here is derived from an EMBL/GenBank/DDBJ whole genome shotgun (WGS) entry which is preliminary data.</text>
</comment>
<dbReference type="Pfam" id="PF09983">
    <property type="entry name" value="JetD_C"/>
    <property type="match status" value="1"/>
</dbReference>
<dbReference type="InterPro" id="IPR024537">
    <property type="entry name" value="DUF3322"/>
</dbReference>
<evidence type="ECO:0000259" key="2">
    <source>
        <dbReference type="Pfam" id="PF11795"/>
    </source>
</evidence>
<keyword evidence="4" id="KW-1185">Reference proteome</keyword>
<feature type="domain" description="Wadjet protein JetD C-terminal" evidence="1">
    <location>
        <begin position="196"/>
        <end position="376"/>
    </location>
</feature>
<dbReference type="InterPro" id="IPR024534">
    <property type="entry name" value="JetD_C"/>
</dbReference>
<evidence type="ECO:0000259" key="1">
    <source>
        <dbReference type="Pfam" id="PF09983"/>
    </source>
</evidence>
<feature type="domain" description="DUF3322" evidence="2">
    <location>
        <begin position="4"/>
        <end position="186"/>
    </location>
</feature>
<dbReference type="EMBL" id="JAUSQM010000001">
    <property type="protein sequence ID" value="MDP9821357.1"/>
    <property type="molecule type" value="Genomic_DNA"/>
</dbReference>
<accession>A0ABT9NM91</accession>
<evidence type="ECO:0000313" key="3">
    <source>
        <dbReference type="EMBL" id="MDP9821357.1"/>
    </source>
</evidence>
<reference evidence="3 4" key="1">
    <citation type="submission" date="2023-07" db="EMBL/GenBank/DDBJ databases">
        <title>Sequencing the genomes of 1000 actinobacteria strains.</title>
        <authorList>
            <person name="Klenk H.-P."/>
        </authorList>
    </citation>
    <scope>NUCLEOTIDE SEQUENCE [LARGE SCALE GENOMIC DNA]</scope>
    <source>
        <strain evidence="3 4">GD13</strain>
    </source>
</reference>
<dbReference type="RefSeq" id="WP_181641757.1">
    <property type="nucleotide sequence ID" value="NZ_CCXJ01000200.1"/>
</dbReference>
<proteinExistence type="predicted"/>
<evidence type="ECO:0000313" key="4">
    <source>
        <dbReference type="Proteomes" id="UP001240447"/>
    </source>
</evidence>
<evidence type="ECO:0008006" key="5">
    <source>
        <dbReference type="Google" id="ProtNLM"/>
    </source>
</evidence>
<dbReference type="Proteomes" id="UP001240447">
    <property type="component" value="Unassembled WGS sequence"/>
</dbReference>
<protein>
    <recommendedName>
        <fullName evidence="5">DUF3322 and DUF2220 domain-containing protein</fullName>
    </recommendedName>
</protein>
<organism evidence="3 4">
    <name type="scientific">Nocardioides massiliensis</name>
    <dbReference type="NCBI Taxonomy" id="1325935"/>
    <lineage>
        <taxon>Bacteria</taxon>
        <taxon>Bacillati</taxon>
        <taxon>Actinomycetota</taxon>
        <taxon>Actinomycetes</taxon>
        <taxon>Propionibacteriales</taxon>
        <taxon>Nocardioidaceae</taxon>
        <taxon>Nocardioides</taxon>
    </lineage>
</organism>
<sequence length="383" mass="42759">MKTPEAVLADIRRRLDNTWADHLAGQPAWPHRFPLGTDSKSVLEAEWQDTYQPLRRTWADWARKHPATTLHTEPKRVYSTTQDLPVGLTITTIDAAARLAGEDWPTRLERATHRLTTLRQRHPDLVNPSKVLRAVDRYTETDFGLLLTVADWFSRNDATGPTPRQVPIPGVHAKWLKSHRSLLLTLTGRETLGLLPEHPPRIHFTYLDPDHRAAGGRVHDSATVDDAFAPAYPPQVVVISENKDTAIHFPPIPGGIAVEGDGFGGKTAAAFPWLTSAPHLYYWGDIDAHGYEILNGWRADGVPVTSILMDPDTYETYEPFGTNTDKNNQPLRPGVPKALPCLTPDERAVYERVLDAAHTGHRRIEQERIPLAVAHAAVKARQS</sequence>
<gene>
    <name evidence="3" type="ORF">J2S59_001166</name>
</gene>
<dbReference type="Pfam" id="PF11795">
    <property type="entry name" value="DUF3322"/>
    <property type="match status" value="1"/>
</dbReference>
<name>A0ABT9NM91_9ACTN</name>